<dbReference type="Pfam" id="PF26363">
    <property type="entry name" value="Phospholipase-like"/>
    <property type="match status" value="1"/>
</dbReference>
<dbReference type="Gene3D" id="3.40.50.1820">
    <property type="entry name" value="alpha/beta hydrolase"/>
    <property type="match status" value="1"/>
</dbReference>
<evidence type="ECO:0000313" key="2">
    <source>
        <dbReference type="EMBL" id="MCY9519374.1"/>
    </source>
</evidence>
<accession>A0ABT4DPY0</accession>
<organism evidence="2 3">
    <name type="scientific">Paenibacillus apiarius</name>
    <dbReference type="NCBI Taxonomy" id="46240"/>
    <lineage>
        <taxon>Bacteria</taxon>
        <taxon>Bacillati</taxon>
        <taxon>Bacillota</taxon>
        <taxon>Bacilli</taxon>
        <taxon>Bacillales</taxon>
        <taxon>Paenibacillaceae</taxon>
        <taxon>Paenibacillus</taxon>
    </lineage>
</organism>
<dbReference type="EMBL" id="JAMDLW010000007">
    <property type="protein sequence ID" value="MCY9519374.1"/>
    <property type="molecule type" value="Genomic_DNA"/>
</dbReference>
<evidence type="ECO:0000256" key="1">
    <source>
        <dbReference type="SAM" id="SignalP"/>
    </source>
</evidence>
<dbReference type="Proteomes" id="UP001207626">
    <property type="component" value="Unassembled WGS sequence"/>
</dbReference>
<name>A0ABT4DPY0_9BACL</name>
<protein>
    <submittedName>
        <fullName evidence="2">Lipase family protein</fullName>
    </submittedName>
</protein>
<dbReference type="RefSeq" id="WP_087431808.1">
    <property type="nucleotide sequence ID" value="NZ_JAMDLV010000034.1"/>
</dbReference>
<feature type="chain" id="PRO_5045212534" evidence="1">
    <location>
        <begin position="29"/>
        <end position="287"/>
    </location>
</feature>
<proteinExistence type="predicted"/>
<feature type="signal peptide" evidence="1">
    <location>
        <begin position="1"/>
        <end position="28"/>
    </location>
</feature>
<keyword evidence="1" id="KW-0732">Signal</keyword>
<reference evidence="2 3" key="1">
    <citation type="submission" date="2022-05" db="EMBL/GenBank/DDBJ databases">
        <title>Genome Sequencing of Bee-Associated Microbes.</title>
        <authorList>
            <person name="Dunlap C."/>
        </authorList>
    </citation>
    <scope>NUCLEOTIDE SEQUENCE [LARGE SCALE GENOMIC DNA]</scope>
    <source>
        <strain evidence="2 3">NRRL NRS-1438</strain>
    </source>
</reference>
<dbReference type="InterPro" id="IPR029058">
    <property type="entry name" value="AB_hydrolase_fold"/>
</dbReference>
<sequence length="287" mass="32546">MKKFSLMFLITVMSLSLLSSFKAGTSFAASGYASTLELMKLSHYAYFELGTTRGKLRNIDPRNPALISLKKEINKMDYPKKVTSFDDMGNWSVVASINHPTGMDAIAFQNARENEVVIAFRGTSDIRDINTDVDMTLDNKGRNRQVVPAKAFVQRIAREFPYDKITLTGHSLGGWLAQNMVYHINEKRLIPKSRLKNAETFNAPGFWNPNHKRQEAYNALIAKKDWSKVIRYNRPINYVTIGDPVSHIAFNGHIGQTIKIGKQGYHNVHSILGFYGQRYTGLGYLKY</sequence>
<comment type="caution">
    <text evidence="2">The sequence shown here is derived from an EMBL/GenBank/DDBJ whole genome shotgun (WGS) entry which is preliminary data.</text>
</comment>
<keyword evidence="3" id="KW-1185">Reference proteome</keyword>
<dbReference type="SUPFAM" id="SSF53474">
    <property type="entry name" value="alpha/beta-Hydrolases"/>
    <property type="match status" value="1"/>
</dbReference>
<gene>
    <name evidence="2" type="ORF">M5X09_06705</name>
</gene>
<evidence type="ECO:0000313" key="3">
    <source>
        <dbReference type="Proteomes" id="UP001207626"/>
    </source>
</evidence>